<dbReference type="OrthoDB" id="3422001at2"/>
<feature type="region of interest" description="Disordered" evidence="1">
    <location>
        <begin position="220"/>
        <end position="244"/>
    </location>
</feature>
<accession>A0A428Z3W5</accession>
<dbReference type="InterPro" id="IPR002654">
    <property type="entry name" value="Glyco_trans_25"/>
</dbReference>
<protein>
    <submittedName>
        <fullName evidence="3">Glycosyl transferase</fullName>
    </submittedName>
</protein>
<dbReference type="GO" id="GO:0016740">
    <property type="term" value="F:transferase activity"/>
    <property type="evidence" value="ECO:0007669"/>
    <property type="project" value="UniProtKB-KW"/>
</dbReference>
<gene>
    <name evidence="3" type="ORF">DMH04_28505</name>
</gene>
<dbReference type="CDD" id="cd06532">
    <property type="entry name" value="Glyco_transf_25"/>
    <property type="match status" value="1"/>
</dbReference>
<dbReference type="Pfam" id="PF01755">
    <property type="entry name" value="Glyco_transf_25"/>
    <property type="match status" value="1"/>
</dbReference>
<evidence type="ECO:0000259" key="2">
    <source>
        <dbReference type="Pfam" id="PF01755"/>
    </source>
</evidence>
<reference evidence="3 4" key="1">
    <citation type="submission" date="2018-05" db="EMBL/GenBank/DDBJ databases">
        <title>Evolution of GPA BGCs.</title>
        <authorList>
            <person name="Waglechner N."/>
            <person name="Wright G.D."/>
        </authorList>
    </citation>
    <scope>NUCLEOTIDE SEQUENCE [LARGE SCALE GENOMIC DNA]</scope>
    <source>
        <strain evidence="3 4">A82846</strain>
    </source>
</reference>
<feature type="compositionally biased region" description="Acidic residues" evidence="1">
    <location>
        <begin position="233"/>
        <end position="244"/>
    </location>
</feature>
<dbReference type="Proteomes" id="UP000287547">
    <property type="component" value="Unassembled WGS sequence"/>
</dbReference>
<evidence type="ECO:0000313" key="3">
    <source>
        <dbReference type="EMBL" id="RSM80867.1"/>
    </source>
</evidence>
<comment type="caution">
    <text evidence="3">The sequence shown here is derived from an EMBL/GenBank/DDBJ whole genome shotgun (WGS) entry which is preliminary data.</text>
</comment>
<organism evidence="3 4">
    <name type="scientific">Kibdelosporangium aridum</name>
    <dbReference type="NCBI Taxonomy" id="2030"/>
    <lineage>
        <taxon>Bacteria</taxon>
        <taxon>Bacillati</taxon>
        <taxon>Actinomycetota</taxon>
        <taxon>Actinomycetes</taxon>
        <taxon>Pseudonocardiales</taxon>
        <taxon>Pseudonocardiaceae</taxon>
        <taxon>Kibdelosporangium</taxon>
    </lineage>
</organism>
<evidence type="ECO:0000313" key="4">
    <source>
        <dbReference type="Proteomes" id="UP000287547"/>
    </source>
</evidence>
<sequence>MITPADLRTYVINLPRRPDRRTWMSRTLPPDLPVTFTSDWNGPFDGHELTRKQLEAAGYKLFPWQIESDNPWWSRPLKYGEIGCTISHLACWQHAAETGDEKFIIVLEDDAIVGPTFLEDLLVGLRRLVPSNPFDLLYLGRVPLAPQGERPVTPGFVSPDYSYCTFGYLLTRPAVDILLATHLELAIVPIDEFLPSLYIDHPRPDTRSRFPKQIKALACDPPLVHQRPKDEAGSDTEDSDFVEP</sequence>
<keyword evidence="3" id="KW-0808">Transferase</keyword>
<feature type="domain" description="Glycosyl transferase family 25" evidence="2">
    <location>
        <begin position="8"/>
        <end position="121"/>
    </location>
</feature>
<dbReference type="EMBL" id="QHKI01000027">
    <property type="protein sequence ID" value="RSM80867.1"/>
    <property type="molecule type" value="Genomic_DNA"/>
</dbReference>
<name>A0A428Z3W5_KIBAR</name>
<evidence type="ECO:0000256" key="1">
    <source>
        <dbReference type="SAM" id="MobiDB-lite"/>
    </source>
</evidence>
<proteinExistence type="predicted"/>
<dbReference type="AlphaFoldDB" id="A0A428Z3W5"/>